<dbReference type="PANTHER" id="PTHR22930">
    <property type="match status" value="1"/>
</dbReference>
<dbReference type="PANTHER" id="PTHR22930:SF221">
    <property type="entry name" value="NUCLEASE HARBI1"/>
    <property type="match status" value="1"/>
</dbReference>
<evidence type="ECO:0000259" key="1">
    <source>
        <dbReference type="Pfam" id="PF26138"/>
    </source>
</evidence>
<dbReference type="InterPro" id="IPR058353">
    <property type="entry name" value="DUF8040"/>
</dbReference>
<sequence>MDNSEDEEEMDQLICVTGRLIQVYLEQYVLKTPCMTSSQTGFIWLMEVLQGNESRCYNMFRMDKHVFVMLLNELENIYKLKGSRNISSAEILGMFLYILGQGIGNRNAQERFQRSGETVSRYFDVMLDILYEMAKVMIKPLDLEFRSTPPEILSDSRYMSHFQVCRIFNDLKIGKYYLVDAGYPQMKGFLGPYKGERYSYEKQVKIVIATMTLHNYIRRNAQRDRDFDESENYLSEEVNEEMEFNAHEEDGSGRREMEMLRNVIAQSLMSACT</sequence>
<comment type="caution">
    <text evidence="2">The sequence shown here is derived from an EMBL/GenBank/DDBJ whole genome shotgun (WGS) entry which is preliminary data.</text>
</comment>
<dbReference type="AlphaFoldDB" id="A0A5C7HHY0"/>
<name>A0A5C7HHY0_9ROSI</name>
<evidence type="ECO:0000313" key="3">
    <source>
        <dbReference type="Proteomes" id="UP000323000"/>
    </source>
</evidence>
<proteinExistence type="predicted"/>
<dbReference type="EMBL" id="VAHF01000008">
    <property type="protein sequence ID" value="TXG56439.1"/>
    <property type="molecule type" value="Genomic_DNA"/>
</dbReference>
<evidence type="ECO:0000313" key="2">
    <source>
        <dbReference type="EMBL" id="TXG56439.1"/>
    </source>
</evidence>
<gene>
    <name evidence="2" type="ORF">EZV62_017752</name>
</gene>
<dbReference type="Proteomes" id="UP000323000">
    <property type="component" value="Chromosome 8"/>
</dbReference>
<keyword evidence="3" id="KW-1185">Reference proteome</keyword>
<dbReference type="OrthoDB" id="785423at2759"/>
<reference evidence="3" key="1">
    <citation type="journal article" date="2019" name="Gigascience">
        <title>De novo genome assembly of the endangered Acer yangbiense, a plant species with extremely small populations endemic to Yunnan Province, China.</title>
        <authorList>
            <person name="Yang J."/>
            <person name="Wariss H.M."/>
            <person name="Tao L."/>
            <person name="Zhang R."/>
            <person name="Yun Q."/>
            <person name="Hollingsworth P."/>
            <person name="Dao Z."/>
            <person name="Luo G."/>
            <person name="Guo H."/>
            <person name="Ma Y."/>
            <person name="Sun W."/>
        </authorList>
    </citation>
    <scope>NUCLEOTIDE SEQUENCE [LARGE SCALE GENOMIC DNA]</scope>
    <source>
        <strain evidence="3">cv. Malutang</strain>
    </source>
</reference>
<dbReference type="InterPro" id="IPR045249">
    <property type="entry name" value="HARBI1-like"/>
</dbReference>
<organism evidence="2 3">
    <name type="scientific">Acer yangbiense</name>
    <dbReference type="NCBI Taxonomy" id="1000413"/>
    <lineage>
        <taxon>Eukaryota</taxon>
        <taxon>Viridiplantae</taxon>
        <taxon>Streptophyta</taxon>
        <taxon>Embryophyta</taxon>
        <taxon>Tracheophyta</taxon>
        <taxon>Spermatophyta</taxon>
        <taxon>Magnoliopsida</taxon>
        <taxon>eudicotyledons</taxon>
        <taxon>Gunneridae</taxon>
        <taxon>Pentapetalae</taxon>
        <taxon>rosids</taxon>
        <taxon>malvids</taxon>
        <taxon>Sapindales</taxon>
        <taxon>Sapindaceae</taxon>
        <taxon>Hippocastanoideae</taxon>
        <taxon>Acereae</taxon>
        <taxon>Acer</taxon>
    </lineage>
</organism>
<accession>A0A5C7HHY0</accession>
<feature type="domain" description="DUF8040" evidence="1">
    <location>
        <begin position="36"/>
        <end position="130"/>
    </location>
</feature>
<dbReference type="Pfam" id="PF26138">
    <property type="entry name" value="DUF8040"/>
    <property type="match status" value="1"/>
</dbReference>
<protein>
    <recommendedName>
        <fullName evidence="1">DUF8040 domain-containing protein</fullName>
    </recommendedName>
</protein>